<comment type="cofactor">
    <cofactor evidence="1">
        <name>Zn(2+)</name>
        <dbReference type="ChEBI" id="CHEBI:29105"/>
    </cofactor>
</comment>
<keyword evidence="12 13" id="KW-0472">Membrane</keyword>
<dbReference type="PANTHER" id="PTHR35864:SF1">
    <property type="entry name" value="ZINC METALLOPROTEASE YWHC-RELATED"/>
    <property type="match status" value="1"/>
</dbReference>
<evidence type="ECO:0000256" key="10">
    <source>
        <dbReference type="ARBA" id="ARBA00022989"/>
    </source>
</evidence>
<keyword evidence="6 13" id="KW-0812">Transmembrane</keyword>
<evidence type="ECO:0000256" key="7">
    <source>
        <dbReference type="ARBA" id="ARBA00022723"/>
    </source>
</evidence>
<accession>A0A6G7VHB0</accession>
<evidence type="ECO:0000256" key="2">
    <source>
        <dbReference type="ARBA" id="ARBA00004651"/>
    </source>
</evidence>
<protein>
    <submittedName>
        <fullName evidence="14">Site-2 protease family protein</fullName>
    </submittedName>
</protein>
<evidence type="ECO:0000256" key="3">
    <source>
        <dbReference type="ARBA" id="ARBA00007931"/>
    </source>
</evidence>
<evidence type="ECO:0000256" key="13">
    <source>
        <dbReference type="SAM" id="Phobius"/>
    </source>
</evidence>
<evidence type="ECO:0000256" key="6">
    <source>
        <dbReference type="ARBA" id="ARBA00022692"/>
    </source>
</evidence>
<comment type="subcellular location">
    <subcellularLocation>
        <location evidence="2">Cell membrane</location>
        <topology evidence="2">Multi-pass membrane protein</topology>
    </subcellularLocation>
</comment>
<keyword evidence="11" id="KW-0482">Metalloprotease</keyword>
<evidence type="ECO:0000313" key="14">
    <source>
        <dbReference type="EMBL" id="QIK39177.1"/>
    </source>
</evidence>
<evidence type="ECO:0000256" key="5">
    <source>
        <dbReference type="ARBA" id="ARBA00022670"/>
    </source>
</evidence>
<dbReference type="CDD" id="cd06158">
    <property type="entry name" value="S2P-M50_like_1"/>
    <property type="match status" value="1"/>
</dbReference>
<keyword evidence="10 13" id="KW-1133">Transmembrane helix</keyword>
<comment type="similarity">
    <text evidence="3">Belongs to the peptidase M50B family.</text>
</comment>
<evidence type="ECO:0000256" key="9">
    <source>
        <dbReference type="ARBA" id="ARBA00022833"/>
    </source>
</evidence>
<keyword evidence="9" id="KW-0862">Zinc</keyword>
<sequence length="221" mass="23671">MQHEPLVWAAMILPAILAITVHEAAHGWVANRLGDQTAMRLGRVTFNPLRHIDPLGTLLVPALTYALGGLLFGWAKPVPVDWRNLHHPRRDVALVAAAGPGVNLLMALLWALIIQAGALALPLSHWIGLVLVYSGVFGVLINLWLMALNLVPLLPLDGGRIIHALLPGPLARAFARLEPLGLIILLILLVTGVLGAFLQPIVHACIGFLPSGAIVKDLVFS</sequence>
<dbReference type="GO" id="GO:0005886">
    <property type="term" value="C:plasma membrane"/>
    <property type="evidence" value="ECO:0007669"/>
    <property type="project" value="UniProtKB-SubCell"/>
</dbReference>
<reference evidence="15" key="1">
    <citation type="submission" date="2020-01" db="EMBL/GenBank/DDBJ databases">
        <title>Caldichromatium gen. nov., sp. nov., a thermophilic purple sulfur bacterium member of the family Chromatiaceae isolated from Nakabusa hot spring, Japan.</title>
        <authorList>
            <person name="Saini M.K."/>
            <person name="Hanada S."/>
            <person name="Tank M."/>
        </authorList>
    </citation>
    <scope>NUCLEOTIDE SEQUENCE [LARGE SCALE GENOMIC DNA]</scope>
    <source>
        <strain evidence="15">No.7</strain>
    </source>
</reference>
<evidence type="ECO:0000256" key="8">
    <source>
        <dbReference type="ARBA" id="ARBA00022801"/>
    </source>
</evidence>
<dbReference type="EMBL" id="CP048029">
    <property type="protein sequence ID" value="QIK39177.1"/>
    <property type="molecule type" value="Genomic_DNA"/>
</dbReference>
<gene>
    <name evidence="14" type="ORF">GWK36_09285</name>
</gene>
<keyword evidence="15" id="KW-1185">Reference proteome</keyword>
<feature type="transmembrane region" description="Helical" evidence="13">
    <location>
        <begin position="6"/>
        <end position="31"/>
    </location>
</feature>
<dbReference type="Proteomes" id="UP000502699">
    <property type="component" value="Chromosome"/>
</dbReference>
<dbReference type="PANTHER" id="PTHR35864">
    <property type="entry name" value="ZINC METALLOPROTEASE MJ0611-RELATED"/>
    <property type="match status" value="1"/>
</dbReference>
<feature type="transmembrane region" description="Helical" evidence="13">
    <location>
        <begin position="126"/>
        <end position="147"/>
    </location>
</feature>
<dbReference type="GO" id="GO:0046872">
    <property type="term" value="F:metal ion binding"/>
    <property type="evidence" value="ECO:0007669"/>
    <property type="project" value="UniProtKB-KW"/>
</dbReference>
<dbReference type="GO" id="GO:0006508">
    <property type="term" value="P:proteolysis"/>
    <property type="evidence" value="ECO:0007669"/>
    <property type="project" value="UniProtKB-KW"/>
</dbReference>
<feature type="transmembrane region" description="Helical" evidence="13">
    <location>
        <begin position="92"/>
        <end position="114"/>
    </location>
</feature>
<keyword evidence="5 14" id="KW-0645">Protease</keyword>
<feature type="transmembrane region" description="Helical" evidence="13">
    <location>
        <begin position="180"/>
        <end position="198"/>
    </location>
</feature>
<evidence type="ECO:0000256" key="1">
    <source>
        <dbReference type="ARBA" id="ARBA00001947"/>
    </source>
</evidence>
<evidence type="ECO:0000256" key="11">
    <source>
        <dbReference type="ARBA" id="ARBA00023049"/>
    </source>
</evidence>
<evidence type="ECO:0000256" key="4">
    <source>
        <dbReference type="ARBA" id="ARBA00022475"/>
    </source>
</evidence>
<feature type="transmembrane region" description="Helical" evidence="13">
    <location>
        <begin position="52"/>
        <end position="72"/>
    </location>
</feature>
<evidence type="ECO:0000256" key="12">
    <source>
        <dbReference type="ARBA" id="ARBA00023136"/>
    </source>
</evidence>
<keyword evidence="8" id="KW-0378">Hydrolase</keyword>
<dbReference type="GO" id="GO:0008237">
    <property type="term" value="F:metallopeptidase activity"/>
    <property type="evidence" value="ECO:0007669"/>
    <property type="project" value="UniProtKB-KW"/>
</dbReference>
<dbReference type="InterPro" id="IPR044537">
    <property type="entry name" value="Rip2-like"/>
</dbReference>
<dbReference type="AlphaFoldDB" id="A0A6G7VHB0"/>
<evidence type="ECO:0000313" key="15">
    <source>
        <dbReference type="Proteomes" id="UP000502699"/>
    </source>
</evidence>
<proteinExistence type="inferred from homology"/>
<keyword evidence="4" id="KW-1003">Cell membrane</keyword>
<keyword evidence="7" id="KW-0479">Metal-binding</keyword>
<dbReference type="InterPro" id="IPR052348">
    <property type="entry name" value="Metallopeptidase_M50B"/>
</dbReference>
<dbReference type="KEGG" id="cjap:GWK36_09285"/>
<name>A0A6G7VHB0_9GAMM</name>
<organism evidence="14 15">
    <name type="scientific">Caldichromatium japonicum</name>
    <dbReference type="NCBI Taxonomy" id="2699430"/>
    <lineage>
        <taxon>Bacteria</taxon>
        <taxon>Pseudomonadati</taxon>
        <taxon>Pseudomonadota</taxon>
        <taxon>Gammaproteobacteria</taxon>
        <taxon>Chromatiales</taxon>
        <taxon>Chromatiaceae</taxon>
        <taxon>Caldichromatium</taxon>
    </lineage>
</organism>